<dbReference type="InterPro" id="IPR036047">
    <property type="entry name" value="F-box-like_dom_sf"/>
</dbReference>
<reference evidence="2" key="1">
    <citation type="journal article" date="2014" name="Genome Announc.">
        <title>De novo whole-genome sequence and genome annotation of Lichtheimia ramosa.</title>
        <authorList>
            <person name="Linde J."/>
            <person name="Schwartze V."/>
            <person name="Binder U."/>
            <person name="Lass-Florl C."/>
            <person name="Voigt K."/>
            <person name="Horn F."/>
        </authorList>
    </citation>
    <scope>NUCLEOTIDE SEQUENCE</scope>
    <source>
        <strain evidence="2">JMRC FSU:6197</strain>
    </source>
</reference>
<dbReference type="PANTHER" id="PTHR38926:SF72">
    <property type="entry name" value="IM:7136021-RELATED"/>
    <property type="match status" value="1"/>
</dbReference>
<evidence type="ECO:0000313" key="2">
    <source>
        <dbReference type="EMBL" id="CDS10832.1"/>
    </source>
</evidence>
<dbReference type="Gene3D" id="3.80.10.10">
    <property type="entry name" value="Ribonuclease Inhibitor"/>
    <property type="match status" value="1"/>
</dbReference>
<dbReference type="SUPFAM" id="SSF81383">
    <property type="entry name" value="F-box domain"/>
    <property type="match status" value="1"/>
</dbReference>
<dbReference type="OrthoDB" id="2264720at2759"/>
<dbReference type="SUPFAM" id="SSF52047">
    <property type="entry name" value="RNI-like"/>
    <property type="match status" value="1"/>
</dbReference>
<dbReference type="EMBL" id="LK023342">
    <property type="protein sequence ID" value="CDS10832.1"/>
    <property type="molecule type" value="Genomic_DNA"/>
</dbReference>
<proteinExistence type="predicted"/>
<organism evidence="2">
    <name type="scientific">Lichtheimia ramosa</name>
    <dbReference type="NCBI Taxonomy" id="688394"/>
    <lineage>
        <taxon>Eukaryota</taxon>
        <taxon>Fungi</taxon>
        <taxon>Fungi incertae sedis</taxon>
        <taxon>Mucoromycota</taxon>
        <taxon>Mucoromycotina</taxon>
        <taxon>Mucoromycetes</taxon>
        <taxon>Mucorales</taxon>
        <taxon>Lichtheimiaceae</taxon>
        <taxon>Lichtheimia</taxon>
    </lineage>
</organism>
<dbReference type="Gene3D" id="1.20.1280.50">
    <property type="match status" value="1"/>
</dbReference>
<dbReference type="Pfam" id="PF12937">
    <property type="entry name" value="F-box-like"/>
    <property type="match status" value="1"/>
</dbReference>
<dbReference type="InterPro" id="IPR001810">
    <property type="entry name" value="F-box_dom"/>
</dbReference>
<gene>
    <name evidence="2" type="ORF">LRAMOSA11318</name>
</gene>
<sequence length="544" mass="62433">MPALHSLPPEIVTNIVSHLDRNDCITCIGVCQQWRRAIPPCSASLWTDVAIATNADYILDHIPYFAPHLRSVTLLSNFGENRLYQALIKLQECHRIDRLKMQLASSMKHPEKLIQLLGALSNNKLHHRLLTLELHSTRPLPSLSQIIAACPNVTQLSYAVMPFSVAFRPKYLPMDTGNHVGLTTLRIDTKETSFDLYAILQHCPSLLRLKVNLMLQLDYHTILKACPSIQYIHSGPFDLLYDYDTYTTTNDSYQGLRHLVLHEYRQDRIKNLATLDFILEQHSTLELLHLELEGLIHSDWENLVSRLSQHSFSRLETLCCRSLYGCKGRHLAAWITACPNLKHLHLCRLHQLDTPVWHSLPSLRSLEKLELCIEHPDVLMDQQDQQHVTGRTTLHRHVSGILPWFFQTISQPNYPSLRYLSLSSMGSLLIDPAVLLAVASISTLENLTLEGVERMLVSHQVMAQFLTRLQQHGTLQHLTLIRVKCMEIDILDILFGMSHLKTLKMDKCKPLTAEILEQWLDHRKNKNDTLLLDEIKVDDRIIVK</sequence>
<dbReference type="InterPro" id="IPR032675">
    <property type="entry name" value="LRR_dom_sf"/>
</dbReference>
<protein>
    <recommendedName>
        <fullName evidence="1">F-box domain-containing protein</fullName>
    </recommendedName>
</protein>
<dbReference type="AlphaFoldDB" id="A0A077WVQ5"/>
<evidence type="ECO:0000259" key="1">
    <source>
        <dbReference type="PROSITE" id="PS50181"/>
    </source>
</evidence>
<accession>A0A077WVQ5</accession>
<dbReference type="PANTHER" id="PTHR38926">
    <property type="entry name" value="F-BOX DOMAIN CONTAINING PROTEIN, EXPRESSED"/>
    <property type="match status" value="1"/>
</dbReference>
<feature type="domain" description="F-box" evidence="1">
    <location>
        <begin position="1"/>
        <end position="49"/>
    </location>
</feature>
<dbReference type="PROSITE" id="PS50181">
    <property type="entry name" value="FBOX"/>
    <property type="match status" value="1"/>
</dbReference>
<name>A0A077WVQ5_9FUNG</name>